<dbReference type="EMBL" id="BGPR01001734">
    <property type="protein sequence ID" value="GBM60683.1"/>
    <property type="molecule type" value="Genomic_DNA"/>
</dbReference>
<evidence type="ECO:0000313" key="2">
    <source>
        <dbReference type="EMBL" id="GBM60683.1"/>
    </source>
</evidence>
<feature type="transmembrane region" description="Helical" evidence="1">
    <location>
        <begin position="6"/>
        <end position="27"/>
    </location>
</feature>
<evidence type="ECO:0000256" key="1">
    <source>
        <dbReference type="SAM" id="Phobius"/>
    </source>
</evidence>
<comment type="caution">
    <text evidence="2">The sequence shown here is derived from an EMBL/GenBank/DDBJ whole genome shotgun (WGS) entry which is preliminary data.</text>
</comment>
<keyword evidence="1" id="KW-0812">Transmembrane</keyword>
<keyword evidence="1" id="KW-0472">Membrane</keyword>
<reference evidence="2 3" key="1">
    <citation type="journal article" date="2019" name="Sci. Rep.">
        <title>Orb-weaving spider Araneus ventricosus genome elucidates the spidroin gene catalogue.</title>
        <authorList>
            <person name="Kono N."/>
            <person name="Nakamura H."/>
            <person name="Ohtoshi R."/>
            <person name="Moran D.A.P."/>
            <person name="Shinohara A."/>
            <person name="Yoshida Y."/>
            <person name="Fujiwara M."/>
            <person name="Mori M."/>
            <person name="Tomita M."/>
            <person name="Arakawa K."/>
        </authorList>
    </citation>
    <scope>NUCLEOTIDE SEQUENCE [LARGE SCALE GENOMIC DNA]</scope>
</reference>
<sequence>MFSASIMNLIICIILFLEFGFSGTLWYQRHSSEVEGVLTCQEKVNGRDVAYWMESPTSPQAQESLSKKWKRLRNEGNGPCPVTNRISSRVQKTGFRLTVSSTL</sequence>
<evidence type="ECO:0000313" key="3">
    <source>
        <dbReference type="Proteomes" id="UP000499080"/>
    </source>
</evidence>
<dbReference type="AlphaFoldDB" id="A0A4Y2H4W4"/>
<accession>A0A4Y2H4W4</accession>
<proteinExistence type="predicted"/>
<keyword evidence="1" id="KW-1133">Transmembrane helix</keyword>
<name>A0A4Y2H4W4_ARAVE</name>
<keyword evidence="3" id="KW-1185">Reference proteome</keyword>
<dbReference type="Proteomes" id="UP000499080">
    <property type="component" value="Unassembled WGS sequence"/>
</dbReference>
<protein>
    <submittedName>
        <fullName evidence="2">Uncharacterized protein</fullName>
    </submittedName>
</protein>
<organism evidence="2 3">
    <name type="scientific">Araneus ventricosus</name>
    <name type="common">Orbweaver spider</name>
    <name type="synonym">Epeira ventricosa</name>
    <dbReference type="NCBI Taxonomy" id="182803"/>
    <lineage>
        <taxon>Eukaryota</taxon>
        <taxon>Metazoa</taxon>
        <taxon>Ecdysozoa</taxon>
        <taxon>Arthropoda</taxon>
        <taxon>Chelicerata</taxon>
        <taxon>Arachnida</taxon>
        <taxon>Araneae</taxon>
        <taxon>Araneomorphae</taxon>
        <taxon>Entelegynae</taxon>
        <taxon>Araneoidea</taxon>
        <taxon>Araneidae</taxon>
        <taxon>Araneus</taxon>
    </lineage>
</organism>
<gene>
    <name evidence="2" type="ORF">AVEN_62632_1</name>
</gene>